<evidence type="ECO:0000313" key="2">
    <source>
        <dbReference type="Proteomes" id="UP001150238"/>
    </source>
</evidence>
<gene>
    <name evidence="1" type="ORF">C8J55DRAFT_515807</name>
</gene>
<evidence type="ECO:0000313" key="1">
    <source>
        <dbReference type="EMBL" id="KAJ4477898.1"/>
    </source>
</evidence>
<dbReference type="EMBL" id="JANVFS010000018">
    <property type="protein sequence ID" value="KAJ4477898.1"/>
    <property type="molecule type" value="Genomic_DNA"/>
</dbReference>
<proteinExistence type="predicted"/>
<comment type="caution">
    <text evidence="1">The sequence shown here is derived from an EMBL/GenBank/DDBJ whole genome shotgun (WGS) entry which is preliminary data.</text>
</comment>
<reference evidence="1" key="2">
    <citation type="journal article" date="2023" name="Proc. Natl. Acad. Sci. U.S.A.">
        <title>A global phylogenomic analysis of the shiitake genus Lentinula.</title>
        <authorList>
            <person name="Sierra-Patev S."/>
            <person name="Min B."/>
            <person name="Naranjo-Ortiz M."/>
            <person name="Looney B."/>
            <person name="Konkel Z."/>
            <person name="Slot J.C."/>
            <person name="Sakamoto Y."/>
            <person name="Steenwyk J.L."/>
            <person name="Rokas A."/>
            <person name="Carro J."/>
            <person name="Camarero S."/>
            <person name="Ferreira P."/>
            <person name="Molpeceres G."/>
            <person name="Ruiz-Duenas F.J."/>
            <person name="Serrano A."/>
            <person name="Henrissat B."/>
            <person name="Drula E."/>
            <person name="Hughes K.W."/>
            <person name="Mata J.L."/>
            <person name="Ishikawa N.K."/>
            <person name="Vargas-Isla R."/>
            <person name="Ushijima S."/>
            <person name="Smith C.A."/>
            <person name="Donoghue J."/>
            <person name="Ahrendt S."/>
            <person name="Andreopoulos W."/>
            <person name="He G."/>
            <person name="LaButti K."/>
            <person name="Lipzen A."/>
            <person name="Ng V."/>
            <person name="Riley R."/>
            <person name="Sandor L."/>
            <person name="Barry K."/>
            <person name="Martinez A.T."/>
            <person name="Xiao Y."/>
            <person name="Gibbons J.G."/>
            <person name="Terashima K."/>
            <person name="Grigoriev I.V."/>
            <person name="Hibbett D."/>
        </authorList>
    </citation>
    <scope>NUCLEOTIDE SEQUENCE</scope>
    <source>
        <strain evidence="1">Sp2 HRB7682 ss15</strain>
    </source>
</reference>
<reference evidence="1" key="1">
    <citation type="submission" date="2022-08" db="EMBL/GenBank/DDBJ databases">
        <authorList>
            <consortium name="DOE Joint Genome Institute"/>
            <person name="Min B."/>
            <person name="Riley R."/>
            <person name="Sierra-Patev S."/>
            <person name="Naranjo-Ortiz M."/>
            <person name="Looney B."/>
            <person name="Konkel Z."/>
            <person name="Slot J.C."/>
            <person name="Sakamoto Y."/>
            <person name="Steenwyk J.L."/>
            <person name="Rokas A."/>
            <person name="Carro J."/>
            <person name="Camarero S."/>
            <person name="Ferreira P."/>
            <person name="Molpeceres G."/>
            <person name="Ruiz-Duenas F.J."/>
            <person name="Serrano A."/>
            <person name="Henrissat B."/>
            <person name="Drula E."/>
            <person name="Hughes K.W."/>
            <person name="Mata J.L."/>
            <person name="Ishikawa N.K."/>
            <person name="Vargas-Isla R."/>
            <person name="Ushijima S."/>
            <person name="Smith C.A."/>
            <person name="Ahrendt S."/>
            <person name="Andreopoulos W."/>
            <person name="He G."/>
            <person name="Labutti K."/>
            <person name="Lipzen A."/>
            <person name="Ng V."/>
            <person name="Sandor L."/>
            <person name="Barry K."/>
            <person name="Martinez A.T."/>
            <person name="Xiao Y."/>
            <person name="Gibbons J.G."/>
            <person name="Terashima K."/>
            <person name="Hibbett D.S."/>
            <person name="Grigoriev I.V."/>
        </authorList>
    </citation>
    <scope>NUCLEOTIDE SEQUENCE</scope>
    <source>
        <strain evidence="1">Sp2 HRB7682 ss15</strain>
    </source>
</reference>
<dbReference type="AlphaFoldDB" id="A0A9W9ABA5"/>
<organism evidence="1 2">
    <name type="scientific">Lentinula lateritia</name>
    <dbReference type="NCBI Taxonomy" id="40482"/>
    <lineage>
        <taxon>Eukaryota</taxon>
        <taxon>Fungi</taxon>
        <taxon>Dikarya</taxon>
        <taxon>Basidiomycota</taxon>
        <taxon>Agaricomycotina</taxon>
        <taxon>Agaricomycetes</taxon>
        <taxon>Agaricomycetidae</taxon>
        <taxon>Agaricales</taxon>
        <taxon>Marasmiineae</taxon>
        <taxon>Omphalotaceae</taxon>
        <taxon>Lentinula</taxon>
    </lineage>
</organism>
<protein>
    <submittedName>
        <fullName evidence="1">Uncharacterized protein</fullName>
    </submittedName>
</protein>
<dbReference type="Proteomes" id="UP001150238">
    <property type="component" value="Unassembled WGS sequence"/>
</dbReference>
<name>A0A9W9ABA5_9AGAR</name>
<accession>A0A9W9ABA5</accession>
<sequence>MGGASGVGKKSSPTQKVHVRDHVPTEHLHIHHKLLTPAPSTGTIPEFKLPRVRNGVYVTLLPL</sequence>